<evidence type="ECO:0000313" key="2">
    <source>
        <dbReference type="Proteomes" id="UP001054837"/>
    </source>
</evidence>
<keyword evidence="2" id="KW-1185">Reference proteome</keyword>
<protein>
    <submittedName>
        <fullName evidence="1">Uncharacterized protein</fullName>
    </submittedName>
</protein>
<organism evidence="1 2">
    <name type="scientific">Caerostris darwini</name>
    <dbReference type="NCBI Taxonomy" id="1538125"/>
    <lineage>
        <taxon>Eukaryota</taxon>
        <taxon>Metazoa</taxon>
        <taxon>Ecdysozoa</taxon>
        <taxon>Arthropoda</taxon>
        <taxon>Chelicerata</taxon>
        <taxon>Arachnida</taxon>
        <taxon>Araneae</taxon>
        <taxon>Araneomorphae</taxon>
        <taxon>Entelegynae</taxon>
        <taxon>Araneoidea</taxon>
        <taxon>Araneidae</taxon>
        <taxon>Caerostris</taxon>
    </lineage>
</organism>
<evidence type="ECO:0000313" key="1">
    <source>
        <dbReference type="EMBL" id="GIY26261.1"/>
    </source>
</evidence>
<sequence length="128" mass="15085">MEEICQRDKIIKAKIDLVKGMQLLERASHSLYQLSLCSIEVLEESFAGNTVFEEVFAIFVRHIENVEYLLLFVHARMTDISYKSENEEAMIYPSTRNELLKIREDFVHHRDCIFFWAKIVKAKILSDN</sequence>
<reference evidence="1 2" key="1">
    <citation type="submission" date="2021-06" db="EMBL/GenBank/DDBJ databases">
        <title>Caerostris darwini draft genome.</title>
        <authorList>
            <person name="Kono N."/>
            <person name="Arakawa K."/>
        </authorList>
    </citation>
    <scope>NUCLEOTIDE SEQUENCE [LARGE SCALE GENOMIC DNA]</scope>
</reference>
<dbReference type="EMBL" id="BPLQ01006926">
    <property type="protein sequence ID" value="GIY26261.1"/>
    <property type="molecule type" value="Genomic_DNA"/>
</dbReference>
<comment type="caution">
    <text evidence="1">The sequence shown here is derived from an EMBL/GenBank/DDBJ whole genome shotgun (WGS) entry which is preliminary data.</text>
</comment>
<dbReference type="Proteomes" id="UP001054837">
    <property type="component" value="Unassembled WGS sequence"/>
</dbReference>
<name>A0AAV4S115_9ARAC</name>
<proteinExistence type="predicted"/>
<accession>A0AAV4S115</accession>
<gene>
    <name evidence="1" type="ORF">CDAR_55851</name>
</gene>
<dbReference type="AlphaFoldDB" id="A0AAV4S115"/>